<evidence type="ECO:0000313" key="3">
    <source>
        <dbReference type="Proteomes" id="UP000002058"/>
    </source>
</evidence>
<dbReference type="VEuPathDB" id="FungiDB:UREG_06072"/>
<reference evidence="3" key="1">
    <citation type="journal article" date="2009" name="Genome Res.">
        <title>Comparative genomic analyses of the human fungal pathogens Coccidioides and their relatives.</title>
        <authorList>
            <person name="Sharpton T.J."/>
            <person name="Stajich J.E."/>
            <person name="Rounsley S.D."/>
            <person name="Gardner M.J."/>
            <person name="Wortman J.R."/>
            <person name="Jordar V.S."/>
            <person name="Maiti R."/>
            <person name="Kodira C.D."/>
            <person name="Neafsey D.E."/>
            <person name="Zeng Q."/>
            <person name="Hung C.-Y."/>
            <person name="McMahan C."/>
            <person name="Muszewska A."/>
            <person name="Grynberg M."/>
            <person name="Mandel M.A."/>
            <person name="Kellner E.M."/>
            <person name="Barker B.M."/>
            <person name="Galgiani J.N."/>
            <person name="Orbach M.J."/>
            <person name="Kirkland T.N."/>
            <person name="Cole G.T."/>
            <person name="Henn M.R."/>
            <person name="Birren B.W."/>
            <person name="Taylor J.W."/>
        </authorList>
    </citation>
    <scope>NUCLEOTIDE SEQUENCE [LARGE SCALE GENOMIC DNA]</scope>
    <source>
        <strain evidence="3">UAMH 1704</strain>
    </source>
</reference>
<protein>
    <submittedName>
        <fullName evidence="2">Uncharacterized protein</fullName>
    </submittedName>
</protein>
<dbReference type="HOGENOM" id="CLU_1887292_0_0_1"/>
<name>C4JUD3_UNCRE</name>
<dbReference type="EMBL" id="CH476617">
    <property type="protein sequence ID" value="EEP81230.1"/>
    <property type="molecule type" value="Genomic_DNA"/>
</dbReference>
<dbReference type="AlphaFoldDB" id="C4JUD3"/>
<dbReference type="KEGG" id="ure:UREG_06072"/>
<evidence type="ECO:0000313" key="2">
    <source>
        <dbReference type="EMBL" id="EEP81230.1"/>
    </source>
</evidence>
<accession>C4JUD3</accession>
<evidence type="ECO:0000256" key="1">
    <source>
        <dbReference type="SAM" id="MobiDB-lite"/>
    </source>
</evidence>
<dbReference type="OrthoDB" id="4499277at2759"/>
<feature type="region of interest" description="Disordered" evidence="1">
    <location>
        <begin position="113"/>
        <end position="135"/>
    </location>
</feature>
<dbReference type="GeneID" id="8438978"/>
<dbReference type="Proteomes" id="UP000002058">
    <property type="component" value="Unassembled WGS sequence"/>
</dbReference>
<dbReference type="InParanoid" id="C4JUD3"/>
<proteinExistence type="predicted"/>
<feature type="compositionally biased region" description="Polar residues" evidence="1">
    <location>
        <begin position="114"/>
        <end position="127"/>
    </location>
</feature>
<sequence>MILNQQALRATKIKGEKSDIKRKIKKVTLEDEYAKKIDNKNKNFKKEDGMILYHRLIYVSRKIRNEVMVQEHDTVTSASTKQWRRSQGHTIDQKCGQTFNNMSKNVRHVHEAKSTSNNHMGSYSQYHNCEDHGNL</sequence>
<keyword evidence="3" id="KW-1185">Reference proteome</keyword>
<dbReference type="STRING" id="336963.C4JUD3"/>
<dbReference type="RefSeq" id="XP_002585383.1">
    <property type="nucleotide sequence ID" value="XM_002585337.1"/>
</dbReference>
<gene>
    <name evidence="2" type="ORF">UREG_06072</name>
</gene>
<organism evidence="2 3">
    <name type="scientific">Uncinocarpus reesii (strain UAMH 1704)</name>
    <dbReference type="NCBI Taxonomy" id="336963"/>
    <lineage>
        <taxon>Eukaryota</taxon>
        <taxon>Fungi</taxon>
        <taxon>Dikarya</taxon>
        <taxon>Ascomycota</taxon>
        <taxon>Pezizomycotina</taxon>
        <taxon>Eurotiomycetes</taxon>
        <taxon>Eurotiomycetidae</taxon>
        <taxon>Onygenales</taxon>
        <taxon>Onygenaceae</taxon>
        <taxon>Uncinocarpus</taxon>
    </lineage>
</organism>